<feature type="region of interest" description="Disordered" evidence="1">
    <location>
        <begin position="55"/>
        <end position="178"/>
    </location>
</feature>
<accession>A0A516SCB8</accession>
<protein>
    <submittedName>
        <fullName evidence="2">Uncharacterized protein</fullName>
    </submittedName>
</protein>
<evidence type="ECO:0000256" key="1">
    <source>
        <dbReference type="SAM" id="MobiDB-lite"/>
    </source>
</evidence>
<sequence>MTDFHARGDDKHQYYHPINPDGATYAEYPHFSNNSGGRHVTDVVGKMIVSVPFNESTGLFDDKPSRQDALSSATNPPSDASHGLRSDEATFHVRGHDKKKDESGKLKGRFYEPVSPRSMKRDSHSLAGHALPSIFASSSSSHPSGVASSSSSSSPPSGTSRSTGDGTHTTSTKESKEK</sequence>
<feature type="compositionally biased region" description="Basic and acidic residues" evidence="1">
    <location>
        <begin position="82"/>
        <end position="91"/>
    </location>
</feature>
<evidence type="ECO:0000313" key="2">
    <source>
        <dbReference type="EMBL" id="QDQ25790.1"/>
    </source>
</evidence>
<keyword evidence="3" id="KW-1185">Reference proteome</keyword>
<feature type="compositionally biased region" description="Polar residues" evidence="1">
    <location>
        <begin position="68"/>
        <end position="78"/>
    </location>
</feature>
<dbReference type="AlphaFoldDB" id="A0A516SCB8"/>
<dbReference type="RefSeq" id="WP_143856715.1">
    <property type="nucleotide sequence ID" value="NZ_CP041730.1"/>
</dbReference>
<organism evidence="2 3">
    <name type="scientific">Chitinimonas arctica</name>
    <dbReference type="NCBI Taxonomy" id="2594795"/>
    <lineage>
        <taxon>Bacteria</taxon>
        <taxon>Pseudomonadati</taxon>
        <taxon>Pseudomonadota</taxon>
        <taxon>Betaproteobacteria</taxon>
        <taxon>Neisseriales</taxon>
        <taxon>Chitinibacteraceae</taxon>
        <taxon>Chitinimonas</taxon>
    </lineage>
</organism>
<feature type="compositionally biased region" description="Low complexity" evidence="1">
    <location>
        <begin position="137"/>
        <end position="170"/>
    </location>
</feature>
<evidence type="ECO:0000313" key="3">
    <source>
        <dbReference type="Proteomes" id="UP000317550"/>
    </source>
</evidence>
<gene>
    <name evidence="2" type="ORF">FNU76_05175</name>
</gene>
<proteinExistence type="predicted"/>
<name>A0A516SCB8_9NEIS</name>
<reference evidence="3" key="1">
    <citation type="submission" date="2019-07" db="EMBL/GenBank/DDBJ databases">
        <title>Chitinimonas sp. nov., isolated from Ny-Alesund, arctica soil.</title>
        <authorList>
            <person name="Xu Q."/>
            <person name="Peng F."/>
        </authorList>
    </citation>
    <scope>NUCLEOTIDE SEQUENCE [LARGE SCALE GENOMIC DNA]</scope>
    <source>
        <strain evidence="3">R3-44</strain>
    </source>
</reference>
<dbReference type="KEGG" id="cari:FNU76_05175"/>
<dbReference type="EMBL" id="CP041730">
    <property type="protein sequence ID" value="QDQ25790.1"/>
    <property type="molecule type" value="Genomic_DNA"/>
</dbReference>
<dbReference type="Proteomes" id="UP000317550">
    <property type="component" value="Chromosome"/>
</dbReference>